<dbReference type="GO" id="GO:0009431">
    <property type="term" value="C:bacterial-type flagellum basal body, MS ring"/>
    <property type="evidence" value="ECO:0007669"/>
    <property type="project" value="InterPro"/>
</dbReference>
<dbReference type="PIRSF" id="PIRSF004862">
    <property type="entry name" value="FliF"/>
    <property type="match status" value="1"/>
</dbReference>
<comment type="similarity">
    <text evidence="3">Belongs to the FliF family.</text>
</comment>
<name>A0A3N7J7B1_9BURK</name>
<dbReference type="NCBIfam" id="TIGR00206">
    <property type="entry name" value="fliF"/>
    <property type="match status" value="1"/>
</dbReference>
<dbReference type="GO" id="GO:0071973">
    <property type="term" value="P:bacterial-type flagellum-dependent cell motility"/>
    <property type="evidence" value="ECO:0007669"/>
    <property type="project" value="InterPro"/>
</dbReference>
<gene>
    <name evidence="13" type="primary">fliF</name>
    <name evidence="13" type="ORF">DZC73_06605</name>
</gene>
<accession>A0A3N7J7B1</accession>
<dbReference type="InterPro" id="IPR013556">
    <property type="entry name" value="Flag_M-ring_C"/>
</dbReference>
<feature type="compositionally biased region" description="Polar residues" evidence="9">
    <location>
        <begin position="305"/>
        <end position="314"/>
    </location>
</feature>
<dbReference type="PANTHER" id="PTHR30046">
    <property type="entry name" value="FLAGELLAR M-RING PROTEIN"/>
    <property type="match status" value="1"/>
</dbReference>
<dbReference type="PANTHER" id="PTHR30046:SF0">
    <property type="entry name" value="FLAGELLAR M-RING PROTEIN"/>
    <property type="match status" value="1"/>
</dbReference>
<sequence>MSALNDFWNGLSRSARTGFIVGLAAIVTAVVLLAWATLRTDYGVLFSDLNDRDLAAMVGELDKMKVAYKVDDAGRTLLVPKDQVHKVRIKLMGTPVALHGAVGFELFNSSDLAMTDFAQKVNYQRALQGELTRTILSLDEIQNARVHLALPEQGLFRKTATKAKASVTVHLKPGRVLAGEQVTGIQRLVAASVNDITAEDVAVLDQHGVVLSHGAIGTEPAVANLDQKQGAEAYLAKKALAVVDKLYGPGESLVTVDAEFRHEQTRVTTEEVLPARQASGDSPATGVIVRERVSTHEGAGADKAGSSTQETDYQTGKRTEQIVSPAGQLKRLNVAVVVRRPLDAAETDKVRDLVAAAVGLDRQRGDVIAVQSMSSIASATEPATAAVAKDDPAPVAPPRTERTEEPRQAVPYFAALLGLAVLAGLAWLLARRGNTPAREAVSLSDAQRAELLGQVRGWLDQDTTASGPSTLRGR</sequence>
<dbReference type="InterPro" id="IPR000067">
    <property type="entry name" value="FlgMring_FliF"/>
</dbReference>
<dbReference type="GO" id="GO:0005886">
    <property type="term" value="C:plasma membrane"/>
    <property type="evidence" value="ECO:0007669"/>
    <property type="project" value="UniProtKB-SubCell"/>
</dbReference>
<dbReference type="PRINTS" id="PR01009">
    <property type="entry name" value="FLGMRINGFLIF"/>
</dbReference>
<keyword evidence="4" id="KW-1003">Cell membrane</keyword>
<evidence type="ECO:0000256" key="9">
    <source>
        <dbReference type="SAM" id="MobiDB-lite"/>
    </source>
</evidence>
<evidence type="ECO:0000256" key="10">
    <source>
        <dbReference type="SAM" id="Phobius"/>
    </source>
</evidence>
<feature type="domain" description="Flagellar M-ring C-terminal" evidence="12">
    <location>
        <begin position="244"/>
        <end position="373"/>
    </location>
</feature>
<evidence type="ECO:0000313" key="14">
    <source>
        <dbReference type="Proteomes" id="UP000267464"/>
    </source>
</evidence>
<evidence type="ECO:0000256" key="6">
    <source>
        <dbReference type="ARBA" id="ARBA00022989"/>
    </source>
</evidence>
<dbReference type="Gene3D" id="3.30.300.30">
    <property type="match status" value="1"/>
</dbReference>
<keyword evidence="8" id="KW-0975">Bacterial flagellum</keyword>
<evidence type="ECO:0000259" key="12">
    <source>
        <dbReference type="Pfam" id="PF08345"/>
    </source>
</evidence>
<keyword evidence="13" id="KW-0969">Cilium</keyword>
<dbReference type="InterPro" id="IPR045851">
    <property type="entry name" value="AMP-bd_C_sf"/>
</dbReference>
<evidence type="ECO:0000256" key="5">
    <source>
        <dbReference type="ARBA" id="ARBA00022692"/>
    </source>
</evidence>
<evidence type="ECO:0000256" key="8">
    <source>
        <dbReference type="ARBA" id="ARBA00023143"/>
    </source>
</evidence>
<feature type="domain" description="Flagellar M-ring N-terminal" evidence="11">
    <location>
        <begin position="39"/>
        <end position="212"/>
    </location>
</feature>
<proteinExistence type="inferred from homology"/>
<dbReference type="AlphaFoldDB" id="A0A3N7J7B1"/>
<evidence type="ECO:0000256" key="2">
    <source>
        <dbReference type="ARBA" id="ARBA00004651"/>
    </source>
</evidence>
<protein>
    <submittedName>
        <fullName evidence="13">Flagellar M-ring protein FliF</fullName>
    </submittedName>
</protein>
<dbReference type="InterPro" id="IPR043427">
    <property type="entry name" value="YscJ/FliF"/>
</dbReference>
<dbReference type="EMBL" id="QUSW01000001">
    <property type="protein sequence ID" value="RQP26662.1"/>
    <property type="molecule type" value="Genomic_DNA"/>
</dbReference>
<evidence type="ECO:0000256" key="3">
    <source>
        <dbReference type="ARBA" id="ARBA00007971"/>
    </source>
</evidence>
<reference evidence="13 14" key="2">
    <citation type="submission" date="2018-12" db="EMBL/GenBank/DDBJ databases">
        <title>Rhizobacter gummiphilus sp. nov., a rubber-degrading bacterium isolated from the soil of a botanical garden in Japan.</title>
        <authorList>
            <person name="Shunsuke S.S."/>
        </authorList>
    </citation>
    <scope>NUCLEOTIDE SEQUENCE [LARGE SCALE GENOMIC DNA]</scope>
    <source>
        <strain evidence="13 14">S-16</strain>
    </source>
</reference>
<evidence type="ECO:0000256" key="7">
    <source>
        <dbReference type="ARBA" id="ARBA00023136"/>
    </source>
</evidence>
<dbReference type="Pfam" id="PF01514">
    <property type="entry name" value="YscJ_FliF"/>
    <property type="match status" value="1"/>
</dbReference>
<dbReference type="RefSeq" id="WP_124539354.1">
    <property type="nucleotide sequence ID" value="NZ_QUSW01000001.1"/>
</dbReference>
<evidence type="ECO:0000256" key="1">
    <source>
        <dbReference type="ARBA" id="ARBA00004117"/>
    </source>
</evidence>
<keyword evidence="7 10" id="KW-0472">Membrane</keyword>
<comment type="caution">
    <text evidence="13">The sequence shown here is derived from an EMBL/GenBank/DDBJ whole genome shotgun (WGS) entry which is preliminary data.</text>
</comment>
<reference evidence="13 14" key="1">
    <citation type="submission" date="2018-08" db="EMBL/GenBank/DDBJ databases">
        <authorList>
            <person name="Khan S.A."/>
            <person name="Jeon C.O."/>
            <person name="Chun B.H."/>
            <person name="Jeong S.E."/>
        </authorList>
    </citation>
    <scope>NUCLEOTIDE SEQUENCE [LARGE SCALE GENOMIC DNA]</scope>
    <source>
        <strain evidence="13 14">S-16</strain>
    </source>
</reference>
<dbReference type="Proteomes" id="UP000267464">
    <property type="component" value="Unassembled WGS sequence"/>
</dbReference>
<keyword evidence="14" id="KW-1185">Reference proteome</keyword>
<comment type="subcellular location">
    <subcellularLocation>
        <location evidence="1">Bacterial flagellum basal body</location>
    </subcellularLocation>
    <subcellularLocation>
        <location evidence="2">Cell membrane</location>
        <topology evidence="2">Multi-pass membrane protein</topology>
    </subcellularLocation>
</comment>
<dbReference type="InterPro" id="IPR006182">
    <property type="entry name" value="FliF_N_dom"/>
</dbReference>
<keyword evidence="6 10" id="KW-1133">Transmembrane helix</keyword>
<keyword evidence="5 10" id="KW-0812">Transmembrane</keyword>
<evidence type="ECO:0000259" key="11">
    <source>
        <dbReference type="Pfam" id="PF01514"/>
    </source>
</evidence>
<evidence type="ECO:0000256" key="4">
    <source>
        <dbReference type="ARBA" id="ARBA00022475"/>
    </source>
</evidence>
<feature type="region of interest" description="Disordered" evidence="9">
    <location>
        <begin position="295"/>
        <end position="320"/>
    </location>
</feature>
<feature type="transmembrane region" description="Helical" evidence="10">
    <location>
        <begin position="409"/>
        <end position="430"/>
    </location>
</feature>
<evidence type="ECO:0000313" key="13">
    <source>
        <dbReference type="EMBL" id="RQP26662.1"/>
    </source>
</evidence>
<dbReference type="Pfam" id="PF08345">
    <property type="entry name" value="YscJ_FliF_C"/>
    <property type="match status" value="1"/>
</dbReference>
<keyword evidence="13" id="KW-0966">Cell projection</keyword>
<keyword evidence="13" id="KW-0282">Flagellum</keyword>
<dbReference type="OrthoDB" id="8554211at2"/>
<dbReference type="GO" id="GO:0003774">
    <property type="term" value="F:cytoskeletal motor activity"/>
    <property type="evidence" value="ECO:0007669"/>
    <property type="project" value="InterPro"/>
</dbReference>
<feature type="transmembrane region" description="Helical" evidence="10">
    <location>
        <begin position="20"/>
        <end position="38"/>
    </location>
</feature>
<organism evidence="13 14">
    <name type="scientific">Piscinibacter terrae</name>
    <dbReference type="NCBI Taxonomy" id="2496871"/>
    <lineage>
        <taxon>Bacteria</taxon>
        <taxon>Pseudomonadati</taxon>
        <taxon>Pseudomonadota</taxon>
        <taxon>Betaproteobacteria</taxon>
        <taxon>Burkholderiales</taxon>
        <taxon>Sphaerotilaceae</taxon>
        <taxon>Piscinibacter</taxon>
    </lineage>
</organism>
<feature type="region of interest" description="Disordered" evidence="9">
    <location>
        <begin position="381"/>
        <end position="406"/>
    </location>
</feature>